<dbReference type="PANTHER" id="PTHR43767:SF8">
    <property type="entry name" value="LONG-CHAIN-FATTY-ACID--COA LIGASE"/>
    <property type="match status" value="1"/>
</dbReference>
<sequence length="557" mass="58360">MEIDAGGGPVPPRDLPDLLGRLVRQDPDAVVALDKGPDGATVPVSRTELERRVAALTGELRKAGVGPGDCVAVWLPNWSDALVWQFAAAAVSAHVVGINTRYNVTEVAHVLARARPELVALAHDFHGLDLLRRLREAVDQASSPAPAVVLVPGPGRERPAAEEIAASDVGRGAWTPDPDAAPGDPAVPDPQALAVAFTTSGSTGMPKLAAHRAAGVLSHAVADAAALGIAPGEHVLCALPLSGTFGHTLAMAALAAGGVCVLEPVFDADAVLDDMAVHSVTHVACGDDLMARLAEAWRARPRDLSSWRWWGAADFQGRARELAQWAAEAFGTTTCGVYGSSELFALTAAWPPDEPAPGRWAGGGRLVSRAIEVRVVDPATGKVLPHGQEGELQFRGPNVVDSYLGDAEAAGRAFTGDGWFRSGDLGRLTADDAFVYVVRMGDALRLRGFLVDPAEIEQRLAEHPDVRTAKVVGVPGPDGATAAVGFVVAVDGQEPDPAELRRWCARTLAGFKVPAAVQVIGAMPTTNGPNGVKIRADVLREWAVRSMDQSESRPSRQ</sequence>
<evidence type="ECO:0000256" key="5">
    <source>
        <dbReference type="ARBA" id="ARBA00039545"/>
    </source>
</evidence>
<gene>
    <name evidence="9" type="ORF">BD833_11819</name>
</gene>
<dbReference type="SUPFAM" id="SSF56801">
    <property type="entry name" value="Acetyl-CoA synthetase-like"/>
    <property type="match status" value="1"/>
</dbReference>
<dbReference type="CDD" id="cd04433">
    <property type="entry name" value="AFD_class_I"/>
    <property type="match status" value="1"/>
</dbReference>
<reference evidence="9 10" key="1">
    <citation type="submission" date="2019-07" db="EMBL/GenBank/DDBJ databases">
        <title>Genomic Encyclopedia of Archaeal and Bacterial Type Strains, Phase II (KMG-II): from individual species to whole genera.</title>
        <authorList>
            <person name="Goeker M."/>
        </authorList>
    </citation>
    <scope>NUCLEOTIDE SEQUENCE [LARGE SCALE GENOMIC DNA]</scope>
    <source>
        <strain evidence="9 10">DSM 46842</strain>
    </source>
</reference>
<evidence type="ECO:0000259" key="7">
    <source>
        <dbReference type="Pfam" id="PF00501"/>
    </source>
</evidence>
<feature type="domain" description="AMP-dependent synthetase/ligase" evidence="7">
    <location>
        <begin position="24"/>
        <end position="404"/>
    </location>
</feature>
<keyword evidence="10" id="KW-1185">Reference proteome</keyword>
<comment type="subcellular location">
    <subcellularLocation>
        <location evidence="1">Membrane</location>
        <topology evidence="1">Peripheral membrane protein</topology>
    </subcellularLocation>
</comment>
<dbReference type="InterPro" id="IPR042099">
    <property type="entry name" value="ANL_N_sf"/>
</dbReference>
<dbReference type="InterPro" id="IPR000873">
    <property type="entry name" value="AMP-dep_synth/lig_dom"/>
</dbReference>
<organism evidence="9 10">
    <name type="scientific">Blastococcus xanthinilyticus</name>
    <dbReference type="NCBI Taxonomy" id="1564164"/>
    <lineage>
        <taxon>Bacteria</taxon>
        <taxon>Bacillati</taxon>
        <taxon>Actinomycetota</taxon>
        <taxon>Actinomycetes</taxon>
        <taxon>Geodermatophilales</taxon>
        <taxon>Geodermatophilaceae</taxon>
        <taxon>Blastococcus</taxon>
    </lineage>
</organism>
<dbReference type="RefSeq" id="WP_208092790.1">
    <property type="nucleotide sequence ID" value="NZ_VNHW01000018.1"/>
</dbReference>
<dbReference type="Pfam" id="PF00501">
    <property type="entry name" value="AMP-binding"/>
    <property type="match status" value="1"/>
</dbReference>
<evidence type="ECO:0000313" key="10">
    <source>
        <dbReference type="Proteomes" id="UP000322499"/>
    </source>
</evidence>
<evidence type="ECO:0000256" key="3">
    <source>
        <dbReference type="ARBA" id="ARBA00022598"/>
    </source>
</evidence>
<dbReference type="InterPro" id="IPR045851">
    <property type="entry name" value="AMP-bd_C_sf"/>
</dbReference>
<proteinExistence type="predicted"/>
<accession>A0A5S5CQS2</accession>
<dbReference type="Gene3D" id="3.30.300.30">
    <property type="match status" value="1"/>
</dbReference>
<protein>
    <recommendedName>
        <fullName evidence="5">Long-chain-fatty-acid--CoA ligase</fullName>
        <ecNumber evidence="4">6.2.1.3</ecNumber>
    </recommendedName>
    <alternativeName>
        <fullName evidence="6">Long-chain acyl-CoA synthetase</fullName>
    </alternativeName>
</protein>
<evidence type="ECO:0000256" key="6">
    <source>
        <dbReference type="ARBA" id="ARBA00042773"/>
    </source>
</evidence>
<dbReference type="InterPro" id="IPR050237">
    <property type="entry name" value="ATP-dep_AMP-bd_enzyme"/>
</dbReference>
<evidence type="ECO:0000256" key="2">
    <source>
        <dbReference type="ARBA" id="ARBA00005005"/>
    </source>
</evidence>
<name>A0A5S5CQS2_9ACTN</name>
<dbReference type="Pfam" id="PF13193">
    <property type="entry name" value="AMP-binding_C"/>
    <property type="match status" value="1"/>
</dbReference>
<dbReference type="InterPro" id="IPR025110">
    <property type="entry name" value="AMP-bd_C"/>
</dbReference>
<comment type="caution">
    <text evidence="9">The sequence shown here is derived from an EMBL/GenBank/DDBJ whole genome shotgun (WGS) entry which is preliminary data.</text>
</comment>
<evidence type="ECO:0000259" key="8">
    <source>
        <dbReference type="Pfam" id="PF13193"/>
    </source>
</evidence>
<dbReference type="EMBL" id="VNHW01000018">
    <property type="protein sequence ID" value="TYP82783.1"/>
    <property type="molecule type" value="Genomic_DNA"/>
</dbReference>
<evidence type="ECO:0000313" key="9">
    <source>
        <dbReference type="EMBL" id="TYP82783.1"/>
    </source>
</evidence>
<dbReference type="EC" id="6.2.1.3" evidence="4"/>
<dbReference type="GO" id="GO:0004467">
    <property type="term" value="F:long-chain fatty acid-CoA ligase activity"/>
    <property type="evidence" value="ECO:0007669"/>
    <property type="project" value="UniProtKB-EC"/>
</dbReference>
<dbReference type="GO" id="GO:0016020">
    <property type="term" value="C:membrane"/>
    <property type="evidence" value="ECO:0007669"/>
    <property type="project" value="UniProtKB-SubCell"/>
</dbReference>
<dbReference type="PANTHER" id="PTHR43767">
    <property type="entry name" value="LONG-CHAIN-FATTY-ACID--COA LIGASE"/>
    <property type="match status" value="1"/>
</dbReference>
<dbReference type="Gene3D" id="3.40.50.12780">
    <property type="entry name" value="N-terminal domain of ligase-like"/>
    <property type="match status" value="1"/>
</dbReference>
<keyword evidence="3" id="KW-0436">Ligase</keyword>
<dbReference type="AlphaFoldDB" id="A0A5S5CQS2"/>
<evidence type="ECO:0000256" key="1">
    <source>
        <dbReference type="ARBA" id="ARBA00004170"/>
    </source>
</evidence>
<feature type="domain" description="AMP-binding enzyme C-terminal" evidence="8">
    <location>
        <begin position="455"/>
        <end position="526"/>
    </location>
</feature>
<comment type="pathway">
    <text evidence="2">Lipid metabolism; fatty acid beta-oxidation.</text>
</comment>
<dbReference type="Proteomes" id="UP000322499">
    <property type="component" value="Unassembled WGS sequence"/>
</dbReference>
<evidence type="ECO:0000256" key="4">
    <source>
        <dbReference type="ARBA" id="ARBA00026121"/>
    </source>
</evidence>